<evidence type="ECO:0000313" key="2">
    <source>
        <dbReference type="EMBL" id="PKI70966.1"/>
    </source>
</evidence>
<dbReference type="EMBL" id="PGOL01000411">
    <property type="protein sequence ID" value="PKI70966.1"/>
    <property type="molecule type" value="Genomic_DNA"/>
</dbReference>
<evidence type="ECO:0000256" key="1">
    <source>
        <dbReference type="SAM" id="MobiDB-lite"/>
    </source>
</evidence>
<keyword evidence="3" id="KW-1185">Reference proteome</keyword>
<evidence type="ECO:0000313" key="3">
    <source>
        <dbReference type="Proteomes" id="UP000233551"/>
    </source>
</evidence>
<feature type="compositionally biased region" description="Basic and acidic residues" evidence="1">
    <location>
        <begin position="1"/>
        <end position="14"/>
    </location>
</feature>
<sequence>METHSHASRRDGRESPCPSRTHGEVLPPRSSLFPAPCCPGCRVVCRYDEKCSESRRERPYGSVAPRDAHDHLPCKGAERSLGPSEALDLLFYDVVRFS</sequence>
<feature type="region of interest" description="Disordered" evidence="1">
    <location>
        <begin position="51"/>
        <end position="72"/>
    </location>
</feature>
<proteinExistence type="predicted"/>
<feature type="region of interest" description="Disordered" evidence="1">
    <location>
        <begin position="1"/>
        <end position="31"/>
    </location>
</feature>
<organism evidence="2 3">
    <name type="scientific">Punica granatum</name>
    <name type="common">Pomegranate</name>
    <dbReference type="NCBI Taxonomy" id="22663"/>
    <lineage>
        <taxon>Eukaryota</taxon>
        <taxon>Viridiplantae</taxon>
        <taxon>Streptophyta</taxon>
        <taxon>Embryophyta</taxon>
        <taxon>Tracheophyta</taxon>
        <taxon>Spermatophyta</taxon>
        <taxon>Magnoliopsida</taxon>
        <taxon>eudicotyledons</taxon>
        <taxon>Gunneridae</taxon>
        <taxon>Pentapetalae</taxon>
        <taxon>rosids</taxon>
        <taxon>malvids</taxon>
        <taxon>Myrtales</taxon>
        <taxon>Lythraceae</taxon>
        <taxon>Punica</taxon>
    </lineage>
</organism>
<protein>
    <submittedName>
        <fullName evidence="2">Uncharacterized protein</fullName>
    </submittedName>
</protein>
<comment type="caution">
    <text evidence="2">The sequence shown here is derived from an EMBL/GenBank/DDBJ whole genome shotgun (WGS) entry which is preliminary data.</text>
</comment>
<accession>A0A2I0KSZ7</accession>
<dbReference type="AlphaFoldDB" id="A0A2I0KSZ7"/>
<dbReference type="Proteomes" id="UP000233551">
    <property type="component" value="Unassembled WGS sequence"/>
</dbReference>
<gene>
    <name evidence="2" type="ORF">CRG98_008640</name>
</gene>
<reference evidence="2 3" key="1">
    <citation type="submission" date="2017-11" db="EMBL/GenBank/DDBJ databases">
        <title>De-novo sequencing of pomegranate (Punica granatum L.) genome.</title>
        <authorList>
            <person name="Akparov Z."/>
            <person name="Amiraslanov A."/>
            <person name="Hajiyeva S."/>
            <person name="Abbasov M."/>
            <person name="Kaur K."/>
            <person name="Hamwieh A."/>
            <person name="Solovyev V."/>
            <person name="Salamov A."/>
            <person name="Braich B."/>
            <person name="Kosarev P."/>
            <person name="Mahmoud A."/>
            <person name="Hajiyev E."/>
            <person name="Babayeva S."/>
            <person name="Izzatullayeva V."/>
            <person name="Mammadov A."/>
            <person name="Mammadov A."/>
            <person name="Sharifova S."/>
            <person name="Ojaghi J."/>
            <person name="Eynullazada K."/>
            <person name="Bayramov B."/>
            <person name="Abdulazimova A."/>
            <person name="Shahmuradov I."/>
        </authorList>
    </citation>
    <scope>NUCLEOTIDE SEQUENCE [LARGE SCALE GENOMIC DNA]</scope>
    <source>
        <strain evidence="3">cv. AG2017</strain>
        <tissue evidence="2">Leaf</tissue>
    </source>
</reference>
<name>A0A2I0KSZ7_PUNGR</name>